<reference evidence="1 2" key="1">
    <citation type="journal article" date="2018" name="Front. Plant Sci.">
        <title>Red Clover (Trifolium pratense) and Zigzag Clover (T. medium) - A Picture of Genomic Similarities and Differences.</title>
        <authorList>
            <person name="Dluhosova J."/>
            <person name="Istvanek J."/>
            <person name="Nedelnik J."/>
            <person name="Repkova J."/>
        </authorList>
    </citation>
    <scope>NUCLEOTIDE SEQUENCE [LARGE SCALE GENOMIC DNA]</scope>
    <source>
        <strain evidence="2">cv. 10/8</strain>
        <tissue evidence="1">Leaf</tissue>
    </source>
</reference>
<evidence type="ECO:0000313" key="1">
    <source>
        <dbReference type="EMBL" id="MCI58831.1"/>
    </source>
</evidence>
<organism evidence="1 2">
    <name type="scientific">Trifolium medium</name>
    <dbReference type="NCBI Taxonomy" id="97028"/>
    <lineage>
        <taxon>Eukaryota</taxon>
        <taxon>Viridiplantae</taxon>
        <taxon>Streptophyta</taxon>
        <taxon>Embryophyta</taxon>
        <taxon>Tracheophyta</taxon>
        <taxon>Spermatophyta</taxon>
        <taxon>Magnoliopsida</taxon>
        <taxon>eudicotyledons</taxon>
        <taxon>Gunneridae</taxon>
        <taxon>Pentapetalae</taxon>
        <taxon>rosids</taxon>
        <taxon>fabids</taxon>
        <taxon>Fabales</taxon>
        <taxon>Fabaceae</taxon>
        <taxon>Papilionoideae</taxon>
        <taxon>50 kb inversion clade</taxon>
        <taxon>NPAAA clade</taxon>
        <taxon>Hologalegina</taxon>
        <taxon>IRL clade</taxon>
        <taxon>Trifolieae</taxon>
        <taxon>Trifolium</taxon>
    </lineage>
</organism>
<proteinExistence type="predicted"/>
<name>A0A392TCG5_9FABA</name>
<accession>A0A392TCG5</accession>
<dbReference type="EMBL" id="LXQA010552488">
    <property type="protein sequence ID" value="MCI58831.1"/>
    <property type="molecule type" value="Genomic_DNA"/>
</dbReference>
<comment type="caution">
    <text evidence="1">The sequence shown here is derived from an EMBL/GenBank/DDBJ whole genome shotgun (WGS) entry which is preliminary data.</text>
</comment>
<keyword evidence="2" id="KW-1185">Reference proteome</keyword>
<dbReference type="Proteomes" id="UP000265520">
    <property type="component" value="Unassembled WGS sequence"/>
</dbReference>
<dbReference type="AlphaFoldDB" id="A0A392TCG5"/>
<sequence>MTWVIGGCGSSTHLSVTRLNQHIPT</sequence>
<evidence type="ECO:0000313" key="2">
    <source>
        <dbReference type="Proteomes" id="UP000265520"/>
    </source>
</evidence>
<protein>
    <submittedName>
        <fullName evidence="1">Uncharacterized protein</fullName>
    </submittedName>
</protein>